<feature type="repeat" description="PPR" evidence="2">
    <location>
        <begin position="510"/>
        <end position="544"/>
    </location>
</feature>
<sequence length="555" mass="60697">MVARAIAPPSPRGWRAYAVGAASRRPLQAPLHRSMTDAGELVKKIIACGRAGEVAEAVSLFEGMPHKNQVAWNAVLSVLARSGNLVAARGLFARMPLRSAASYATMIAGLSRSGCTPEARAVFDCMPLHCRNVFSWTAMISCYTENHQPRRALKLFSSSYSGFFEIRVFPNSHTFSALLKSCADAGSLAAAEQIHAMIIKLLDEDRCSAYVHNALIHLHAKLGSLPDAELVYKRTKSKDVGTWNTMMDAYTRHLRIDKALDIFDSMKERDVLSWNIAMSGLRESGRGEEGLRLFIRLLSLVPGMKPNASSYTTALTVCATLSRTELGRQVHALTIKQGFYLTNIFVCNSLINMYASCGSKVDSVQMFDEMPTRDVISWNTLILGLGQNGHSEEALEVAERALSSNVYNHSTFVAILTSCSHGGLVQKGLDHFASMGGRYGIKPSSDHYTCVVDMLGRAGRIDEACGFLRSSPFPANSVAWATLLSACLVHGNDEVAEVAAAELRLLEPENAASYVMLANAYARAGRTEDSWQLLNRMREKGLRKTGTGYSWILPT</sequence>
<dbReference type="GO" id="GO:0009451">
    <property type="term" value="P:RNA modification"/>
    <property type="evidence" value="ECO:0007669"/>
    <property type="project" value="InterPro"/>
</dbReference>
<dbReference type="InterPro" id="IPR046960">
    <property type="entry name" value="PPR_At4g14850-like_plant"/>
</dbReference>
<dbReference type="PROSITE" id="PS51375">
    <property type="entry name" value="PPR"/>
    <property type="match status" value="3"/>
</dbReference>
<comment type="caution">
    <text evidence="3">The sequence shown here is derived from an EMBL/GenBank/DDBJ whole genome shotgun (WGS) entry which is preliminary data.</text>
</comment>
<evidence type="ECO:0000313" key="4">
    <source>
        <dbReference type="Proteomes" id="UP000652761"/>
    </source>
</evidence>
<dbReference type="OrthoDB" id="185373at2759"/>
<dbReference type="Gene3D" id="1.25.40.10">
    <property type="entry name" value="Tetratricopeptide repeat domain"/>
    <property type="match status" value="4"/>
</dbReference>
<protein>
    <recommendedName>
        <fullName evidence="5">Pentatricopeptide repeat-containing protein</fullName>
    </recommendedName>
</protein>
<feature type="repeat" description="PPR" evidence="2">
    <location>
        <begin position="374"/>
        <end position="408"/>
    </location>
</feature>
<dbReference type="PANTHER" id="PTHR47926">
    <property type="entry name" value="PENTATRICOPEPTIDE REPEAT-CONTAINING PROTEIN"/>
    <property type="match status" value="1"/>
</dbReference>
<dbReference type="SUPFAM" id="SSF48452">
    <property type="entry name" value="TPR-like"/>
    <property type="match status" value="2"/>
</dbReference>
<dbReference type="Pfam" id="PF01535">
    <property type="entry name" value="PPR"/>
    <property type="match status" value="10"/>
</dbReference>
<evidence type="ECO:0008006" key="5">
    <source>
        <dbReference type="Google" id="ProtNLM"/>
    </source>
</evidence>
<proteinExistence type="predicted"/>
<dbReference type="InterPro" id="IPR011990">
    <property type="entry name" value="TPR-like_helical_dom_sf"/>
</dbReference>
<dbReference type="InterPro" id="IPR046848">
    <property type="entry name" value="E_motif"/>
</dbReference>
<gene>
    <name evidence="3" type="ORF">Taro_033520</name>
</gene>
<dbReference type="AlphaFoldDB" id="A0A843W1S3"/>
<dbReference type="InterPro" id="IPR002885">
    <property type="entry name" value="PPR_rpt"/>
</dbReference>
<dbReference type="EMBL" id="NMUH01002566">
    <property type="protein sequence ID" value="MQM00778.1"/>
    <property type="molecule type" value="Genomic_DNA"/>
</dbReference>
<dbReference type="FunFam" id="1.25.40.10:FF:000090">
    <property type="entry name" value="Pentatricopeptide repeat-containing protein, chloroplastic"/>
    <property type="match status" value="1"/>
</dbReference>
<name>A0A843W1S3_COLES</name>
<evidence type="ECO:0000256" key="1">
    <source>
        <dbReference type="ARBA" id="ARBA00022737"/>
    </source>
</evidence>
<feature type="repeat" description="PPR" evidence="2">
    <location>
        <begin position="239"/>
        <end position="273"/>
    </location>
</feature>
<dbReference type="NCBIfam" id="TIGR00756">
    <property type="entry name" value="PPR"/>
    <property type="match status" value="2"/>
</dbReference>
<accession>A0A843W1S3</accession>
<reference evidence="3" key="1">
    <citation type="submission" date="2017-07" db="EMBL/GenBank/DDBJ databases">
        <title>Taro Niue Genome Assembly and Annotation.</title>
        <authorList>
            <person name="Atibalentja N."/>
            <person name="Keating K."/>
            <person name="Fields C.J."/>
        </authorList>
    </citation>
    <scope>NUCLEOTIDE SEQUENCE</scope>
    <source>
        <strain evidence="3">Niue_2</strain>
        <tissue evidence="3">Leaf</tissue>
    </source>
</reference>
<evidence type="ECO:0000313" key="3">
    <source>
        <dbReference type="EMBL" id="MQM00778.1"/>
    </source>
</evidence>
<dbReference type="Pfam" id="PF20431">
    <property type="entry name" value="E_motif"/>
    <property type="match status" value="1"/>
</dbReference>
<organism evidence="3 4">
    <name type="scientific">Colocasia esculenta</name>
    <name type="common">Wild taro</name>
    <name type="synonym">Arum esculentum</name>
    <dbReference type="NCBI Taxonomy" id="4460"/>
    <lineage>
        <taxon>Eukaryota</taxon>
        <taxon>Viridiplantae</taxon>
        <taxon>Streptophyta</taxon>
        <taxon>Embryophyta</taxon>
        <taxon>Tracheophyta</taxon>
        <taxon>Spermatophyta</taxon>
        <taxon>Magnoliopsida</taxon>
        <taxon>Liliopsida</taxon>
        <taxon>Araceae</taxon>
        <taxon>Aroideae</taxon>
        <taxon>Colocasieae</taxon>
        <taxon>Colocasia</taxon>
    </lineage>
</organism>
<keyword evidence="4" id="KW-1185">Reference proteome</keyword>
<dbReference type="Proteomes" id="UP000652761">
    <property type="component" value="Unassembled WGS sequence"/>
</dbReference>
<dbReference type="PANTHER" id="PTHR47926:SF533">
    <property type="entry name" value="DYW DOMAIN-CONTAINING PROTEIN"/>
    <property type="match status" value="1"/>
</dbReference>
<dbReference type="GO" id="GO:0003723">
    <property type="term" value="F:RNA binding"/>
    <property type="evidence" value="ECO:0007669"/>
    <property type="project" value="InterPro"/>
</dbReference>
<evidence type="ECO:0000256" key="2">
    <source>
        <dbReference type="PROSITE-ProRule" id="PRU00708"/>
    </source>
</evidence>
<keyword evidence="1" id="KW-0677">Repeat</keyword>